<organism evidence="2 3">
    <name type="scientific">Streptomyces jeddahensis</name>
    <dbReference type="NCBI Taxonomy" id="1716141"/>
    <lineage>
        <taxon>Bacteria</taxon>
        <taxon>Bacillati</taxon>
        <taxon>Actinomycetota</taxon>
        <taxon>Actinomycetes</taxon>
        <taxon>Kitasatosporales</taxon>
        <taxon>Streptomycetaceae</taxon>
        <taxon>Streptomyces</taxon>
    </lineage>
</organism>
<sequence length="223" mass="23673">MQADAARQNFVLRGGLPATQGRHGRVSWKAGGSLTRPLLGARATYETLDRNGSSDAPYLTVTRMELGEMTLTTSRGPATVPAWLFTLDGYDTPLKRAAVSPSDTPTPPIEPFGEPAEVPDSVLEPIDRLVEVTADGRSVTVAALHSACDDGLRVDALETDGSVVLSAAVTGTQEGACKSVGLQDEVTVELVAPLRDRVLLDAFTGRPVQYDQARGLTDRSELN</sequence>
<comment type="caution">
    <text evidence="2">The sequence shown here is derived from an EMBL/GenBank/DDBJ whole genome shotgun (WGS) entry which is preliminary data.</text>
</comment>
<dbReference type="PATRIC" id="fig|1716141.3.peg.6054"/>
<evidence type="ECO:0000313" key="3">
    <source>
        <dbReference type="Proteomes" id="UP000077381"/>
    </source>
</evidence>
<accession>A0A177HKJ9</accession>
<feature type="region of interest" description="Disordered" evidence="1">
    <location>
        <begin position="97"/>
        <end position="118"/>
    </location>
</feature>
<evidence type="ECO:0000256" key="1">
    <source>
        <dbReference type="SAM" id="MobiDB-lite"/>
    </source>
</evidence>
<keyword evidence="3" id="KW-1185">Reference proteome</keyword>
<dbReference type="AlphaFoldDB" id="A0A177HKJ9"/>
<evidence type="ECO:0000313" key="2">
    <source>
        <dbReference type="EMBL" id="OAH10917.1"/>
    </source>
</evidence>
<proteinExistence type="predicted"/>
<name>A0A177HKJ9_9ACTN</name>
<dbReference type="Proteomes" id="UP000077381">
    <property type="component" value="Unassembled WGS sequence"/>
</dbReference>
<reference evidence="2 3" key="1">
    <citation type="submission" date="2015-12" db="EMBL/GenBank/DDBJ databases">
        <title>Genome sequence of Streptomyces sp. G25.</title>
        <authorList>
            <person name="Poehlein A."/>
            <person name="Roettig A."/>
            <person name="Hiessl S."/>
            <person name="Hauschild P."/>
            <person name="Schauer J."/>
            <person name="Madkour M.H."/>
            <person name="Al-Ansari A.M."/>
            <person name="Almakishah N.H."/>
            <person name="Steinbuechel A."/>
            <person name="Daniel R."/>
        </authorList>
    </citation>
    <scope>NUCLEOTIDE SEQUENCE [LARGE SCALE GENOMIC DNA]</scope>
    <source>
        <strain evidence="3">G25(2015)</strain>
    </source>
</reference>
<protein>
    <submittedName>
        <fullName evidence="2">Uncharacterized protein</fullName>
    </submittedName>
</protein>
<dbReference type="EMBL" id="LOHS01000117">
    <property type="protein sequence ID" value="OAH10917.1"/>
    <property type="molecule type" value="Genomic_DNA"/>
</dbReference>
<gene>
    <name evidence="2" type="ORF">STSP_57590</name>
</gene>